<dbReference type="Proteomes" id="UP000192761">
    <property type="component" value="Unassembled WGS sequence"/>
</dbReference>
<evidence type="ECO:0000256" key="1">
    <source>
        <dbReference type="ARBA" id="ARBA00003413"/>
    </source>
</evidence>
<dbReference type="AlphaFoldDB" id="A0A1W1WW84"/>
<sequence length="273" mass="30202">MARYAIGDLQGCFVEFEQLLQRMEFDPLQDTLYLVGDLVNRGPASLPVLRWVMAQRHAVRMVLGNHDLHLLAVAAGLGKTKAGDTIDDVLQAPDCDAIIDFLRQQPLMISLGRTAIVHAGIWPGWSAAQAQALADEVSVALCGPGWRDFLAAMYGNQPALWQDDLQGVERLRFVVNAMTRMRFVNTDGSLQLKYKGELEKAPAELYPWFDWPQRKQDARVVCGHWSALGLRQNGSLCALDTGCIWGGALTGIDLDSGRLYQVPAHRAYQALAE</sequence>
<evidence type="ECO:0000256" key="4">
    <source>
        <dbReference type="ARBA" id="ARBA00022801"/>
    </source>
</evidence>
<dbReference type="NCBIfam" id="TIGR00668">
    <property type="entry name" value="apaH"/>
    <property type="match status" value="1"/>
</dbReference>
<evidence type="ECO:0000313" key="10">
    <source>
        <dbReference type="EMBL" id="SMC15867.1"/>
    </source>
</evidence>
<dbReference type="GO" id="GO:0008803">
    <property type="term" value="F:bis(5'-nucleosyl)-tetraphosphatase (symmetrical) activity"/>
    <property type="evidence" value="ECO:0007669"/>
    <property type="project" value="UniProtKB-EC"/>
</dbReference>
<gene>
    <name evidence="10" type="ORF">SAMN02745857_00032</name>
</gene>
<keyword evidence="4" id="KW-0378">Hydrolase</keyword>
<dbReference type="OrthoDB" id="9807890at2"/>
<dbReference type="EMBL" id="FWXD01000001">
    <property type="protein sequence ID" value="SMC15867.1"/>
    <property type="molecule type" value="Genomic_DNA"/>
</dbReference>
<keyword evidence="11" id="KW-1185">Reference proteome</keyword>
<dbReference type="PIRSF" id="PIRSF000903">
    <property type="entry name" value="B5n-ttraPtase_sm"/>
    <property type="match status" value="1"/>
</dbReference>
<evidence type="ECO:0000259" key="9">
    <source>
        <dbReference type="Pfam" id="PF00149"/>
    </source>
</evidence>
<evidence type="ECO:0000256" key="2">
    <source>
        <dbReference type="ARBA" id="ARBA00005419"/>
    </source>
</evidence>
<evidence type="ECO:0000256" key="6">
    <source>
        <dbReference type="ARBA" id="ARBA00032248"/>
    </source>
</evidence>
<dbReference type="PANTHER" id="PTHR40942:SF4">
    <property type="entry name" value="CYTOCHROME C5"/>
    <property type="match status" value="1"/>
</dbReference>
<feature type="domain" description="Calcineurin-like phosphoesterase" evidence="9">
    <location>
        <begin position="5"/>
        <end position="70"/>
    </location>
</feature>
<dbReference type="EC" id="3.6.1.41" evidence="3"/>
<evidence type="ECO:0000256" key="3">
    <source>
        <dbReference type="ARBA" id="ARBA00012506"/>
    </source>
</evidence>
<dbReference type="PANTHER" id="PTHR40942">
    <property type="match status" value="1"/>
</dbReference>
<dbReference type="SUPFAM" id="SSF56300">
    <property type="entry name" value="Metallo-dependent phosphatases"/>
    <property type="match status" value="1"/>
</dbReference>
<dbReference type="InterPro" id="IPR004617">
    <property type="entry name" value="ApaH"/>
</dbReference>
<comment type="catalytic activity">
    <reaction evidence="8">
        <text>P(1),P(4)-bis(5'-adenosyl) tetraphosphate + H2O = 2 ADP + 2 H(+)</text>
        <dbReference type="Rhea" id="RHEA:24252"/>
        <dbReference type="ChEBI" id="CHEBI:15377"/>
        <dbReference type="ChEBI" id="CHEBI:15378"/>
        <dbReference type="ChEBI" id="CHEBI:58141"/>
        <dbReference type="ChEBI" id="CHEBI:456216"/>
        <dbReference type="EC" id="3.6.1.41"/>
    </reaction>
</comment>
<name>A0A1W1WW84_9NEIS</name>
<organism evidence="10 11">
    <name type="scientific">Andreprevotia lacus DSM 23236</name>
    <dbReference type="NCBI Taxonomy" id="1121001"/>
    <lineage>
        <taxon>Bacteria</taxon>
        <taxon>Pseudomonadati</taxon>
        <taxon>Pseudomonadota</taxon>
        <taxon>Betaproteobacteria</taxon>
        <taxon>Neisseriales</taxon>
        <taxon>Chitinibacteraceae</taxon>
        <taxon>Andreprevotia</taxon>
    </lineage>
</organism>
<dbReference type="Pfam" id="PF00149">
    <property type="entry name" value="Metallophos"/>
    <property type="match status" value="1"/>
</dbReference>
<evidence type="ECO:0000256" key="8">
    <source>
        <dbReference type="ARBA" id="ARBA00049417"/>
    </source>
</evidence>
<evidence type="ECO:0000256" key="5">
    <source>
        <dbReference type="ARBA" id="ARBA00031248"/>
    </source>
</evidence>
<proteinExistence type="inferred from homology"/>
<accession>A0A1W1WW84</accession>
<reference evidence="10 11" key="1">
    <citation type="submission" date="2017-04" db="EMBL/GenBank/DDBJ databases">
        <authorList>
            <person name="Afonso C.L."/>
            <person name="Miller P.J."/>
            <person name="Scott M.A."/>
            <person name="Spackman E."/>
            <person name="Goraichik I."/>
            <person name="Dimitrov K.M."/>
            <person name="Suarez D.L."/>
            <person name="Swayne D.E."/>
        </authorList>
    </citation>
    <scope>NUCLEOTIDE SEQUENCE [LARGE SCALE GENOMIC DNA]</scope>
    <source>
        <strain evidence="10 11">DSM 23236</strain>
    </source>
</reference>
<comment type="function">
    <text evidence="1">Hydrolyzes diadenosine 5',5'''-P1,P4-tetraphosphate to yield ADP.</text>
</comment>
<evidence type="ECO:0000313" key="11">
    <source>
        <dbReference type="Proteomes" id="UP000192761"/>
    </source>
</evidence>
<evidence type="ECO:0000256" key="7">
    <source>
        <dbReference type="ARBA" id="ARBA00033210"/>
    </source>
</evidence>
<protein>
    <recommendedName>
        <fullName evidence="3">bis(5'-nucleosyl)-tetraphosphatase (symmetrical)</fullName>
        <ecNumber evidence="3">3.6.1.41</ecNumber>
    </recommendedName>
    <alternativeName>
        <fullName evidence="6">Ap4A hydrolase</fullName>
    </alternativeName>
    <alternativeName>
        <fullName evidence="5">Diadenosine 5',5'''-P1,P4-tetraphosphate pyrophosphohydrolase</fullName>
    </alternativeName>
    <alternativeName>
        <fullName evidence="7">Diadenosine tetraphosphatase</fullName>
    </alternativeName>
</protein>
<dbReference type="InterPro" id="IPR029052">
    <property type="entry name" value="Metallo-depent_PP-like"/>
</dbReference>
<dbReference type="STRING" id="1121001.SAMN02745857_00032"/>
<dbReference type="NCBIfam" id="NF001204">
    <property type="entry name" value="PRK00166.1"/>
    <property type="match status" value="1"/>
</dbReference>
<dbReference type="Gene3D" id="3.60.21.10">
    <property type="match status" value="1"/>
</dbReference>
<comment type="similarity">
    <text evidence="2">Belongs to the Ap4A hydrolase family.</text>
</comment>
<dbReference type="RefSeq" id="WP_084088521.1">
    <property type="nucleotide sequence ID" value="NZ_FWXD01000001.1"/>
</dbReference>
<dbReference type="CDD" id="cd07422">
    <property type="entry name" value="MPP_ApaH"/>
    <property type="match status" value="1"/>
</dbReference>
<dbReference type="InterPro" id="IPR004843">
    <property type="entry name" value="Calcineurin-like_PHP"/>
</dbReference>